<feature type="region of interest" description="Disordered" evidence="1">
    <location>
        <begin position="155"/>
        <end position="187"/>
    </location>
</feature>
<comment type="caution">
    <text evidence="2">The sequence shown here is derived from an EMBL/GenBank/DDBJ whole genome shotgun (WGS) entry which is preliminary data.</text>
</comment>
<gene>
    <name evidence="2" type="ORF">PCOR1329_LOCUS20555</name>
</gene>
<protein>
    <submittedName>
        <fullName evidence="2">Uncharacterized protein</fullName>
    </submittedName>
</protein>
<evidence type="ECO:0000313" key="3">
    <source>
        <dbReference type="Proteomes" id="UP001189429"/>
    </source>
</evidence>
<feature type="non-terminal residue" evidence="2">
    <location>
        <position position="1"/>
    </location>
</feature>
<evidence type="ECO:0000256" key="1">
    <source>
        <dbReference type="SAM" id="MobiDB-lite"/>
    </source>
</evidence>
<feature type="non-terminal residue" evidence="2">
    <location>
        <position position="211"/>
    </location>
</feature>
<reference evidence="2" key="1">
    <citation type="submission" date="2023-10" db="EMBL/GenBank/DDBJ databases">
        <authorList>
            <person name="Chen Y."/>
            <person name="Shah S."/>
            <person name="Dougan E. K."/>
            <person name="Thang M."/>
            <person name="Chan C."/>
        </authorList>
    </citation>
    <scope>NUCLEOTIDE SEQUENCE [LARGE SCALE GENOMIC DNA]</scope>
</reference>
<name>A0ABN9RGL2_9DINO</name>
<dbReference type="Proteomes" id="UP001189429">
    <property type="component" value="Unassembled WGS sequence"/>
</dbReference>
<dbReference type="EMBL" id="CAUYUJ010006668">
    <property type="protein sequence ID" value="CAK0818206.1"/>
    <property type="molecule type" value="Genomic_DNA"/>
</dbReference>
<sequence>GHADSAQAANHSSWHWEAEQPLSSVRRAIRGQVFGHITDDTLSHEEQCAKITNIGTRQLIDTMTAYAQQYDKRWHVTARSPKVGPEHVLGGELIHEYYQAQSRKSFVFRMCCGKNKCDTCLASIASRQRRDPDWTPEDVLESLRENGYDMYWPGEIPEEAPQEGPLGPLTVVADERDPGPAEEQRSYPTFLDMCLRTQKEITIPINSNKKE</sequence>
<organism evidence="2 3">
    <name type="scientific">Prorocentrum cordatum</name>
    <dbReference type="NCBI Taxonomy" id="2364126"/>
    <lineage>
        <taxon>Eukaryota</taxon>
        <taxon>Sar</taxon>
        <taxon>Alveolata</taxon>
        <taxon>Dinophyceae</taxon>
        <taxon>Prorocentrales</taxon>
        <taxon>Prorocentraceae</taxon>
        <taxon>Prorocentrum</taxon>
    </lineage>
</organism>
<evidence type="ECO:0000313" key="2">
    <source>
        <dbReference type="EMBL" id="CAK0818206.1"/>
    </source>
</evidence>
<proteinExistence type="predicted"/>
<feature type="compositionally biased region" description="Basic and acidic residues" evidence="1">
    <location>
        <begin position="173"/>
        <end position="185"/>
    </location>
</feature>
<keyword evidence="3" id="KW-1185">Reference proteome</keyword>
<accession>A0ABN9RGL2</accession>